<feature type="domain" description="CdaR GGDEF-like" evidence="4">
    <location>
        <begin position="187"/>
        <end position="298"/>
    </location>
</feature>
<dbReference type="InterPro" id="IPR041522">
    <property type="entry name" value="CdaR_GGDEF"/>
</dbReference>
<comment type="similarity">
    <text evidence="1">Belongs to the CdaR family.</text>
</comment>
<dbReference type="InterPro" id="IPR051448">
    <property type="entry name" value="CdaR-like_regulators"/>
</dbReference>
<organism evidence="5 6">
    <name type="scientific">[Eubacterium] siraeum DSM 15702</name>
    <dbReference type="NCBI Taxonomy" id="428128"/>
    <lineage>
        <taxon>Bacteria</taxon>
        <taxon>Bacillati</taxon>
        <taxon>Bacillota</taxon>
        <taxon>Clostridia</taxon>
        <taxon>Eubacteriales</taxon>
        <taxon>Oscillospiraceae</taxon>
        <taxon>Oscillospiraceae incertae sedis</taxon>
    </lineage>
</organism>
<evidence type="ECO:0000259" key="3">
    <source>
        <dbReference type="Pfam" id="PF13556"/>
    </source>
</evidence>
<accession>B0MP52</accession>
<evidence type="ECO:0000259" key="2">
    <source>
        <dbReference type="Pfam" id="PF07905"/>
    </source>
</evidence>
<dbReference type="InterPro" id="IPR042070">
    <property type="entry name" value="PucR_C-HTH_sf"/>
</dbReference>
<reference evidence="5" key="1">
    <citation type="submission" date="2007-10" db="EMBL/GenBank/DDBJ databases">
        <authorList>
            <person name="Fulton L."/>
            <person name="Clifton S."/>
            <person name="Fulton B."/>
            <person name="Xu J."/>
            <person name="Minx P."/>
            <person name="Pepin K.H."/>
            <person name="Johnson M."/>
            <person name="Thiruvilangam P."/>
            <person name="Bhonagiri V."/>
            <person name="Nash W.E."/>
            <person name="Mardis E.R."/>
            <person name="Wilson R.K."/>
        </authorList>
    </citation>
    <scope>NUCLEOTIDE SEQUENCE [LARGE SCALE GENOMIC DNA]</scope>
    <source>
        <strain evidence="5">DSM 15702</strain>
    </source>
</reference>
<evidence type="ECO:0000313" key="6">
    <source>
        <dbReference type="Proteomes" id="UP000005326"/>
    </source>
</evidence>
<protein>
    <submittedName>
        <fullName evidence="5">Purine catabolism regulatory protein-like family</fullName>
    </submittedName>
</protein>
<dbReference type="Pfam" id="PF13556">
    <property type="entry name" value="HTH_30"/>
    <property type="match status" value="1"/>
</dbReference>
<proteinExistence type="inferred from homology"/>
<dbReference type="AlphaFoldDB" id="B0MP52"/>
<feature type="domain" description="Purine catabolism PurC-like" evidence="2">
    <location>
        <begin position="42"/>
        <end position="152"/>
    </location>
</feature>
<dbReference type="InterPro" id="IPR012914">
    <property type="entry name" value="PucR_dom"/>
</dbReference>
<dbReference type="Proteomes" id="UP000005326">
    <property type="component" value="Unassembled WGS sequence"/>
</dbReference>
<feature type="domain" description="PucR C-terminal helix-turn-helix" evidence="3">
    <location>
        <begin position="349"/>
        <end position="403"/>
    </location>
</feature>
<sequence length="410" mass="45876">MNTAGAVGKQGSFGGFCYLKRKRGENMSITVSKLCANAQANYVMKLVAGKEGLGNYVRWVHLVENADVSPFLHGNEMVFMTGVGINDEGHLLKFVEELIEKRCSALVINTGKYIKSIPQSVKDCCDINSLPLFSVPWEVKLIDITYDFCHRIVTGEEIETALATALRNLIFSPENEAGYKSTLERRSYFPSSDYCVGVCGFSKTELSDDELKKAATSAMQKVLNTSGRQFSFFFQDKNLVTVCPDCKEEDVRKILSTFDTIFNSGGEGATLTCGISPSKQGYTAISDGYRKAVMALKVATLHGENCVAYSDMGIYKLLVHIKDTSVLHEIYDETLGTLEEFDSANGTDYMETLKCYLENDSSVQEVARITFVHRNTVNYKLRRIKEILGCELNYEDKLRLMLSFFIKEFL</sequence>
<keyword evidence="6" id="KW-1185">Reference proteome</keyword>
<dbReference type="PANTHER" id="PTHR33744:SF1">
    <property type="entry name" value="DNA-BINDING TRANSCRIPTIONAL ACTIVATOR ADER"/>
    <property type="match status" value="1"/>
</dbReference>
<dbReference type="Pfam" id="PF17853">
    <property type="entry name" value="GGDEF_2"/>
    <property type="match status" value="1"/>
</dbReference>
<evidence type="ECO:0000313" key="5">
    <source>
        <dbReference type="EMBL" id="EDS00442.1"/>
    </source>
</evidence>
<dbReference type="InterPro" id="IPR025736">
    <property type="entry name" value="PucR_C-HTH_dom"/>
</dbReference>
<evidence type="ECO:0000256" key="1">
    <source>
        <dbReference type="ARBA" id="ARBA00006754"/>
    </source>
</evidence>
<dbReference type="EMBL" id="ABCA03000048">
    <property type="protein sequence ID" value="EDS00442.1"/>
    <property type="molecule type" value="Genomic_DNA"/>
</dbReference>
<gene>
    <name evidence="5" type="ORF">EUBSIR_01610</name>
</gene>
<dbReference type="PANTHER" id="PTHR33744">
    <property type="entry name" value="CARBOHYDRATE DIACID REGULATOR"/>
    <property type="match status" value="1"/>
</dbReference>
<dbReference type="Pfam" id="PF07905">
    <property type="entry name" value="PucR"/>
    <property type="match status" value="1"/>
</dbReference>
<dbReference type="Gene3D" id="1.10.10.2840">
    <property type="entry name" value="PucR C-terminal helix-turn-helix domain"/>
    <property type="match status" value="1"/>
</dbReference>
<comment type="caution">
    <text evidence="5">The sequence shown here is derived from an EMBL/GenBank/DDBJ whole genome shotgun (WGS) entry which is preliminary data.</text>
</comment>
<evidence type="ECO:0000259" key="4">
    <source>
        <dbReference type="Pfam" id="PF17853"/>
    </source>
</evidence>
<reference evidence="5" key="2">
    <citation type="submission" date="2014-06" db="EMBL/GenBank/DDBJ databases">
        <title>Draft genome sequence of Eubacterium siraeum (DSM 15702).</title>
        <authorList>
            <person name="Sudarsanam P."/>
            <person name="Ley R."/>
            <person name="Guruge J."/>
            <person name="Turnbaugh P.J."/>
            <person name="Mahowald M."/>
            <person name="Liep D."/>
            <person name="Gordon J."/>
        </authorList>
    </citation>
    <scope>NUCLEOTIDE SEQUENCE</scope>
    <source>
        <strain evidence="5">DSM 15702</strain>
    </source>
</reference>
<name>B0MP52_9FIRM</name>